<dbReference type="Gene3D" id="3.40.50.300">
    <property type="entry name" value="P-loop containing nucleotide triphosphate hydrolases"/>
    <property type="match status" value="1"/>
</dbReference>
<dbReference type="SUPFAM" id="SSF52540">
    <property type="entry name" value="P-loop containing nucleoside triphosphate hydrolases"/>
    <property type="match status" value="1"/>
</dbReference>
<organism evidence="1 2">
    <name type="scientific">Anoxybacter fermentans</name>
    <dbReference type="NCBI Taxonomy" id="1323375"/>
    <lineage>
        <taxon>Bacteria</taxon>
        <taxon>Bacillati</taxon>
        <taxon>Bacillota</taxon>
        <taxon>Clostridia</taxon>
        <taxon>Halanaerobiales</taxon>
        <taxon>Anoxybacter</taxon>
    </lineage>
</organism>
<dbReference type="OrthoDB" id="7822037at2"/>
<name>A0A3S9T144_9FIRM</name>
<dbReference type="EMBL" id="CP016379">
    <property type="protein sequence ID" value="AZR74313.1"/>
    <property type="molecule type" value="Genomic_DNA"/>
</dbReference>
<reference evidence="1 2" key="1">
    <citation type="submission" date="2016-07" db="EMBL/GenBank/DDBJ databases">
        <title>Genome and transcriptome analysis of iron-reducing fermentative bacteria Anoxybacter fermentans.</title>
        <authorList>
            <person name="Zeng X."/>
            <person name="Shao Z."/>
        </authorList>
    </citation>
    <scope>NUCLEOTIDE SEQUENCE [LARGE SCALE GENOMIC DNA]</scope>
    <source>
        <strain evidence="1 2">DY22613</strain>
    </source>
</reference>
<evidence type="ECO:0000313" key="2">
    <source>
        <dbReference type="Proteomes" id="UP000267250"/>
    </source>
</evidence>
<gene>
    <name evidence="1" type="ORF">BBF96_13485</name>
</gene>
<accession>A0A3S9T144</accession>
<keyword evidence="2" id="KW-1185">Reference proteome</keyword>
<evidence type="ECO:0000313" key="1">
    <source>
        <dbReference type="EMBL" id="AZR74313.1"/>
    </source>
</evidence>
<dbReference type="RefSeq" id="WP_127017670.1">
    <property type="nucleotide sequence ID" value="NZ_CP016379.1"/>
</dbReference>
<sequence length="886" mass="101362">MVPLYAECKYSEASIDSPKLQAFFGKYMTRWFKDKRSQALFIALPGINSHAKGFYRENIESNSGITFRILEEDDVLEKLFRFTDIAQPEIIAKNIPTNIGSPGDWSLIYTDKGMFWVQYIIPTGGGIPNKIAVFDAKGNPISDRATVDYLIQLYPEIGDFEIITIENVTISQTSRVQKEAEQIVEVKGSSTCFEYQFPASPEYFVGRQEVLSEVYSYTEAVIGKKTSSRGLLFEANSGWGKSSVVLACVDRLRQKGHFAIAIDSRSASSSQFILHVVDYALSKFGDFDGLLSEGQITKIITGFEGAVKTLVNIGQILEQHNKVMFIFLDQFENLFFSHEALVKIRDLFLKIQDAQTNVVLGFSWKTDLVGVTSEFPYRIRDNIRDSSKQINLSTFSNVETDALLDKLKEELGIRTLRKDLRFFLSEFSQGYPWLLKKLCAHVKTQIENGTPQADIAYSLLNIEELFQEDLRGLSPEEEDVLRRIAKLAPISVQELGEEFKPEVIQSLVHRRLLVRIGNKYDVYWDIFRDYLNSSRVPVQENYILRTQVGSVLRAIKLLVEAGGNLSTSDFQERTNLSEKSLYNVLRDMRLLGFIKVDKDNIALLIDLPKETEAFEEALRNHLRERLKRNRLIWRILKTLEDREKLTISEVSELLENSCPYISATEKTWQTYAHSFAKWMHFTVLVIYNSREKVLSRYTLGATEVRDLRPFLAKRRGGIVAPPIQFTPIERVAIRLVDARRQGGRVNWSGFKRSTVKKSLVALEELGFIRRNPSSISLLPDIEGFVNSPEKRPEIFAKAALNIHSFAIFIDILQENKDKKLSLAELGMKLKEKLGTDWKEGTAKTNAKIMLDWARHANLAPGVWSYKWRRKSIISQPTLFSDFEKEE</sequence>
<protein>
    <submittedName>
        <fullName evidence="1">Uncharacterized protein</fullName>
    </submittedName>
</protein>
<proteinExistence type="predicted"/>
<dbReference type="KEGG" id="aft:BBF96_13485"/>
<dbReference type="Proteomes" id="UP000267250">
    <property type="component" value="Chromosome"/>
</dbReference>
<dbReference type="AlphaFoldDB" id="A0A3S9T144"/>
<dbReference type="InterPro" id="IPR027417">
    <property type="entry name" value="P-loop_NTPase"/>
</dbReference>